<evidence type="ECO:0000256" key="6">
    <source>
        <dbReference type="ARBA" id="ARBA00023136"/>
    </source>
</evidence>
<gene>
    <name evidence="9" type="ORF">KS4_22390</name>
</gene>
<feature type="transmembrane region" description="Helical" evidence="8">
    <location>
        <begin position="325"/>
        <end position="342"/>
    </location>
</feature>
<dbReference type="RefSeq" id="WP_200761164.1">
    <property type="nucleotide sequence ID" value="NZ_CP036425.1"/>
</dbReference>
<feature type="transmembrane region" description="Helical" evidence="8">
    <location>
        <begin position="12"/>
        <end position="31"/>
    </location>
</feature>
<feature type="transmembrane region" description="Helical" evidence="8">
    <location>
        <begin position="279"/>
        <end position="296"/>
    </location>
</feature>
<keyword evidence="6 8" id="KW-0472">Membrane</keyword>
<keyword evidence="5 8" id="KW-1133">Transmembrane helix</keyword>
<accession>A0A517YVD3</accession>
<feature type="transmembrane region" description="Helical" evidence="8">
    <location>
        <begin position="354"/>
        <end position="373"/>
    </location>
</feature>
<dbReference type="EMBL" id="CP036425">
    <property type="protein sequence ID" value="QDU34177.1"/>
    <property type="molecule type" value="Genomic_DNA"/>
</dbReference>
<keyword evidence="4 8" id="KW-0812">Transmembrane</keyword>
<organism evidence="9 10">
    <name type="scientific">Poriferisphaera corsica</name>
    <dbReference type="NCBI Taxonomy" id="2528020"/>
    <lineage>
        <taxon>Bacteria</taxon>
        <taxon>Pseudomonadati</taxon>
        <taxon>Planctomycetota</taxon>
        <taxon>Phycisphaerae</taxon>
        <taxon>Phycisphaerales</taxon>
        <taxon>Phycisphaeraceae</taxon>
        <taxon>Poriferisphaera</taxon>
    </lineage>
</organism>
<evidence type="ECO:0000256" key="3">
    <source>
        <dbReference type="ARBA" id="ARBA00022679"/>
    </source>
</evidence>
<evidence type="ECO:0000256" key="1">
    <source>
        <dbReference type="ARBA" id="ARBA00004651"/>
    </source>
</evidence>
<feature type="transmembrane region" description="Helical" evidence="8">
    <location>
        <begin position="187"/>
        <end position="204"/>
    </location>
</feature>
<evidence type="ECO:0000313" key="9">
    <source>
        <dbReference type="EMBL" id="QDU34177.1"/>
    </source>
</evidence>
<comment type="similarity">
    <text evidence="7">Belongs to the glycosyltransferase 87 family.</text>
</comment>
<evidence type="ECO:0000256" key="4">
    <source>
        <dbReference type="ARBA" id="ARBA00022692"/>
    </source>
</evidence>
<dbReference type="GO" id="GO:0005886">
    <property type="term" value="C:plasma membrane"/>
    <property type="evidence" value="ECO:0007669"/>
    <property type="project" value="UniProtKB-SubCell"/>
</dbReference>
<reference evidence="9 10" key="1">
    <citation type="submission" date="2019-02" db="EMBL/GenBank/DDBJ databases">
        <title>Deep-cultivation of Planctomycetes and their phenomic and genomic characterization uncovers novel biology.</title>
        <authorList>
            <person name="Wiegand S."/>
            <person name="Jogler M."/>
            <person name="Boedeker C."/>
            <person name="Pinto D."/>
            <person name="Vollmers J."/>
            <person name="Rivas-Marin E."/>
            <person name="Kohn T."/>
            <person name="Peeters S.H."/>
            <person name="Heuer A."/>
            <person name="Rast P."/>
            <person name="Oberbeckmann S."/>
            <person name="Bunk B."/>
            <person name="Jeske O."/>
            <person name="Meyerdierks A."/>
            <person name="Storesund J.E."/>
            <person name="Kallscheuer N."/>
            <person name="Luecker S."/>
            <person name="Lage O.M."/>
            <person name="Pohl T."/>
            <person name="Merkel B.J."/>
            <person name="Hornburger P."/>
            <person name="Mueller R.-W."/>
            <person name="Bruemmer F."/>
            <person name="Labrenz M."/>
            <person name="Spormann A.M."/>
            <person name="Op den Camp H."/>
            <person name="Overmann J."/>
            <person name="Amann R."/>
            <person name="Jetten M.S.M."/>
            <person name="Mascher T."/>
            <person name="Medema M.H."/>
            <person name="Devos D.P."/>
            <person name="Kaster A.-K."/>
            <person name="Ovreas L."/>
            <person name="Rohde M."/>
            <person name="Galperin M.Y."/>
            <person name="Jogler C."/>
        </authorList>
    </citation>
    <scope>NUCLEOTIDE SEQUENCE [LARGE SCALE GENOMIC DNA]</scope>
    <source>
        <strain evidence="9 10">KS4</strain>
    </source>
</reference>
<dbReference type="InterPro" id="IPR018584">
    <property type="entry name" value="GT87"/>
</dbReference>
<dbReference type="Proteomes" id="UP000317369">
    <property type="component" value="Chromosome"/>
</dbReference>
<proteinExistence type="inferred from homology"/>
<feature type="transmembrane region" description="Helical" evidence="8">
    <location>
        <begin position="114"/>
        <end position="147"/>
    </location>
</feature>
<comment type="subcellular location">
    <subcellularLocation>
        <location evidence="1">Cell membrane</location>
        <topology evidence="1">Multi-pass membrane protein</topology>
    </subcellularLocation>
</comment>
<evidence type="ECO:0008006" key="11">
    <source>
        <dbReference type="Google" id="ProtNLM"/>
    </source>
</evidence>
<dbReference type="GO" id="GO:0016758">
    <property type="term" value="F:hexosyltransferase activity"/>
    <property type="evidence" value="ECO:0007669"/>
    <property type="project" value="InterPro"/>
</dbReference>
<feature type="transmembrane region" description="Helical" evidence="8">
    <location>
        <begin position="159"/>
        <end position="180"/>
    </location>
</feature>
<dbReference type="AlphaFoldDB" id="A0A517YVD3"/>
<sequence length="412" mass="47205">MMKIDLQCETKATWAIWCLVTVGILLVSVWSNYQHTVTGAYIDGSLRWLLQQDLYDYSMHGFLYLPQSAIFYSPFAVLPEWIGENLWRVTSIFCFASGLYTFTDILMRYTQRRWFLWMSLACIPMILDSARNGQMTLMLVAMMLMSVSDLIESRYSRMVFWLIIGLVIKPLMIVMILLIAGIYPKTMWRIMIGLCVFLAIPMFQSGPTYTIDQYHGFYLQSVVSATTELLNEGRFSDVFGALKAWGVHINGELQLFHRISFALITWLLCLSVANRFSRVVSACTILIMCISYIMLFNPRTEINTFSMFSIVIALVMCFGISQQQLSLVISVIIAGLIIALNYEILKNITPGRTYWLPPIVTVSVLIFLIPKCYRCIRQNMQELQEGRQSSQLSNIDEIKNQNEVMTTSSSVS</sequence>
<keyword evidence="2" id="KW-1003">Cell membrane</keyword>
<protein>
    <recommendedName>
        <fullName evidence="11">DUF2029 domain-containing protein</fullName>
    </recommendedName>
</protein>
<feature type="transmembrane region" description="Helical" evidence="8">
    <location>
        <begin position="255"/>
        <end position="272"/>
    </location>
</feature>
<keyword evidence="10" id="KW-1185">Reference proteome</keyword>
<dbReference type="Pfam" id="PF09594">
    <property type="entry name" value="GT87"/>
    <property type="match status" value="1"/>
</dbReference>
<feature type="transmembrane region" description="Helical" evidence="8">
    <location>
        <begin position="302"/>
        <end position="320"/>
    </location>
</feature>
<keyword evidence="3" id="KW-0808">Transferase</keyword>
<evidence type="ECO:0000256" key="5">
    <source>
        <dbReference type="ARBA" id="ARBA00022989"/>
    </source>
</evidence>
<feature type="transmembrane region" description="Helical" evidence="8">
    <location>
        <begin position="85"/>
        <end position="102"/>
    </location>
</feature>
<dbReference type="KEGG" id="pcor:KS4_22390"/>
<evidence type="ECO:0000256" key="7">
    <source>
        <dbReference type="ARBA" id="ARBA00024033"/>
    </source>
</evidence>
<name>A0A517YVD3_9BACT</name>
<evidence type="ECO:0000256" key="8">
    <source>
        <dbReference type="SAM" id="Phobius"/>
    </source>
</evidence>
<evidence type="ECO:0000256" key="2">
    <source>
        <dbReference type="ARBA" id="ARBA00022475"/>
    </source>
</evidence>
<evidence type="ECO:0000313" key="10">
    <source>
        <dbReference type="Proteomes" id="UP000317369"/>
    </source>
</evidence>